<dbReference type="AlphaFoldDB" id="A0A7J6DLV0"/>
<dbReference type="FunFam" id="3.30.430.20:FF:000003">
    <property type="entry name" value="Cysteine-rich RLK (RECEPTOR-like protein kinase) 10"/>
    <property type="match status" value="1"/>
</dbReference>
<keyword evidence="1 3" id="KW-0732">Signal</keyword>
<sequence>MATSSTTSLLAFPILCSIISILLTQQATAQSTICVDDKGNFTLNTTYHNNLNYLLSTLATPQNNNNYGFYNLSYGNSPNQVYAIALCRGDTTPGICRSCLRDSTSVLPKRCPNRKEALLWYDFCMLRYANRPLFGLMETRPNVVYHNTENVPSDIVEEYFRVIRRLLDDLKRSAGGGGDGGSLRKFAAANATAPRFRTIYGLVECTPDLSKEDCDYCLEDAFGYIPGCCDGKIGGQLLGPSCKFRYEEYLFYNSTAHAHNI</sequence>
<gene>
    <name evidence="5" type="ORF">G4B88_018133</name>
</gene>
<feature type="domain" description="Gnk2-homologous" evidence="4">
    <location>
        <begin position="29"/>
        <end position="133"/>
    </location>
</feature>
<dbReference type="Proteomes" id="UP000583929">
    <property type="component" value="Unassembled WGS sequence"/>
</dbReference>
<dbReference type="FunFam" id="3.30.430.20:FF:000002">
    <property type="entry name" value="Cysteine-rich receptor-like protein kinase 10"/>
    <property type="match status" value="1"/>
</dbReference>
<dbReference type="CDD" id="cd23509">
    <property type="entry name" value="Gnk2-like"/>
    <property type="match status" value="2"/>
</dbReference>
<evidence type="ECO:0000313" key="5">
    <source>
        <dbReference type="EMBL" id="KAF4347077.1"/>
    </source>
</evidence>
<dbReference type="EMBL" id="JAATIQ010000862">
    <property type="protein sequence ID" value="KAF4347077.1"/>
    <property type="molecule type" value="Genomic_DNA"/>
</dbReference>
<feature type="chain" id="PRO_5029710986" description="Gnk2-homologous domain-containing protein" evidence="3">
    <location>
        <begin position="30"/>
        <end position="261"/>
    </location>
</feature>
<name>A0A7J6DLV0_CANSA</name>
<accession>A0A7J6DLV0</accession>
<protein>
    <recommendedName>
        <fullName evidence="4">Gnk2-homologous domain-containing protein</fullName>
    </recommendedName>
</protein>
<evidence type="ECO:0000256" key="1">
    <source>
        <dbReference type="ARBA" id="ARBA00022729"/>
    </source>
</evidence>
<dbReference type="PROSITE" id="PS51473">
    <property type="entry name" value="GNK2"/>
    <property type="match status" value="2"/>
</dbReference>
<evidence type="ECO:0000256" key="3">
    <source>
        <dbReference type="SAM" id="SignalP"/>
    </source>
</evidence>
<dbReference type="InterPro" id="IPR002902">
    <property type="entry name" value="GNK2"/>
</dbReference>
<feature type="signal peptide" evidence="3">
    <location>
        <begin position="1"/>
        <end position="29"/>
    </location>
</feature>
<dbReference type="InterPro" id="IPR038408">
    <property type="entry name" value="GNK2_sf"/>
</dbReference>
<evidence type="ECO:0000259" key="4">
    <source>
        <dbReference type="PROSITE" id="PS51473"/>
    </source>
</evidence>
<comment type="caution">
    <text evidence="5">The sequence shown here is derived from an EMBL/GenBank/DDBJ whole genome shotgun (WGS) entry which is preliminary data.</text>
</comment>
<dbReference type="PANTHER" id="PTHR32099">
    <property type="entry name" value="CYSTEINE-RICH REPEAT SECRETORY PROTEIN"/>
    <property type="match status" value="1"/>
</dbReference>
<keyword evidence="2" id="KW-0677">Repeat</keyword>
<dbReference type="Gene3D" id="3.30.430.20">
    <property type="entry name" value="Gnk2 domain, C-X8-C-X2-C motif"/>
    <property type="match status" value="2"/>
</dbReference>
<evidence type="ECO:0000256" key="2">
    <source>
        <dbReference type="ARBA" id="ARBA00022737"/>
    </source>
</evidence>
<organism evidence="5 6">
    <name type="scientific">Cannabis sativa</name>
    <name type="common">Hemp</name>
    <name type="synonym">Marijuana</name>
    <dbReference type="NCBI Taxonomy" id="3483"/>
    <lineage>
        <taxon>Eukaryota</taxon>
        <taxon>Viridiplantae</taxon>
        <taxon>Streptophyta</taxon>
        <taxon>Embryophyta</taxon>
        <taxon>Tracheophyta</taxon>
        <taxon>Spermatophyta</taxon>
        <taxon>Magnoliopsida</taxon>
        <taxon>eudicotyledons</taxon>
        <taxon>Gunneridae</taxon>
        <taxon>Pentapetalae</taxon>
        <taxon>rosids</taxon>
        <taxon>fabids</taxon>
        <taxon>Rosales</taxon>
        <taxon>Cannabaceae</taxon>
        <taxon>Cannabis</taxon>
    </lineage>
</organism>
<proteinExistence type="predicted"/>
<keyword evidence="6" id="KW-1185">Reference proteome</keyword>
<dbReference type="PANTHER" id="PTHR32099:SF51">
    <property type="entry name" value="CYSTEINE-RICH RECEPTOR-LIKE PROTEIN KINASE 25 ISOFORM X1"/>
    <property type="match status" value="1"/>
</dbReference>
<evidence type="ECO:0000313" key="6">
    <source>
        <dbReference type="Proteomes" id="UP000583929"/>
    </source>
</evidence>
<dbReference type="Pfam" id="PF01657">
    <property type="entry name" value="Stress-antifung"/>
    <property type="match status" value="2"/>
</dbReference>
<feature type="domain" description="Gnk2-homologous" evidence="4">
    <location>
        <begin position="139"/>
        <end position="251"/>
    </location>
</feature>
<reference evidence="5 6" key="1">
    <citation type="journal article" date="2020" name="bioRxiv">
        <title>Sequence and annotation of 42 cannabis genomes reveals extensive copy number variation in cannabinoid synthesis and pathogen resistance genes.</title>
        <authorList>
            <person name="Mckernan K.J."/>
            <person name="Helbert Y."/>
            <person name="Kane L.T."/>
            <person name="Ebling H."/>
            <person name="Zhang L."/>
            <person name="Liu B."/>
            <person name="Eaton Z."/>
            <person name="Mclaughlin S."/>
            <person name="Kingan S."/>
            <person name="Baybayan P."/>
            <person name="Concepcion G."/>
            <person name="Jordan M."/>
            <person name="Riva A."/>
            <person name="Barbazuk W."/>
            <person name="Harkins T."/>
        </authorList>
    </citation>
    <scope>NUCLEOTIDE SEQUENCE [LARGE SCALE GENOMIC DNA]</scope>
    <source>
        <strain evidence="6">cv. Jamaican Lion 4</strain>
        <tissue evidence="5">Leaf</tissue>
    </source>
</reference>